<evidence type="ECO:0000259" key="2">
    <source>
        <dbReference type="Pfam" id="PF02470"/>
    </source>
</evidence>
<proteinExistence type="predicted"/>
<dbReference type="PANTHER" id="PTHR33371:SF15">
    <property type="entry name" value="LIPOPROTEIN LPRN"/>
    <property type="match status" value="1"/>
</dbReference>
<organism evidence="4 5">
    <name type="scientific">Thermomonospora umbrina</name>
    <dbReference type="NCBI Taxonomy" id="111806"/>
    <lineage>
        <taxon>Bacteria</taxon>
        <taxon>Bacillati</taxon>
        <taxon>Actinomycetota</taxon>
        <taxon>Actinomycetes</taxon>
        <taxon>Streptosporangiales</taxon>
        <taxon>Thermomonosporaceae</taxon>
        <taxon>Thermomonospora</taxon>
    </lineage>
</organism>
<dbReference type="InterPro" id="IPR003399">
    <property type="entry name" value="Mce/MlaD"/>
</dbReference>
<feature type="domain" description="Mce/MlaD" evidence="2">
    <location>
        <begin position="41"/>
        <end position="122"/>
    </location>
</feature>
<dbReference type="Pfam" id="PF11887">
    <property type="entry name" value="Mce4_CUP1"/>
    <property type="match status" value="1"/>
</dbReference>
<accession>A0A3D9SQP7</accession>
<dbReference type="EMBL" id="QTTT01000001">
    <property type="protein sequence ID" value="REE98108.1"/>
    <property type="molecule type" value="Genomic_DNA"/>
</dbReference>
<evidence type="ECO:0000259" key="3">
    <source>
        <dbReference type="Pfam" id="PF11887"/>
    </source>
</evidence>
<reference evidence="4 5" key="1">
    <citation type="submission" date="2018-08" db="EMBL/GenBank/DDBJ databases">
        <title>Sequencing the genomes of 1000 actinobacteria strains.</title>
        <authorList>
            <person name="Klenk H.-P."/>
        </authorList>
    </citation>
    <scope>NUCLEOTIDE SEQUENCE [LARGE SCALE GENOMIC DNA]</scope>
    <source>
        <strain evidence="4 5">DSM 43927</strain>
    </source>
</reference>
<dbReference type="PROSITE" id="PS51257">
    <property type="entry name" value="PROKAR_LIPOPROTEIN"/>
    <property type="match status" value="1"/>
</dbReference>
<dbReference type="Pfam" id="PF02470">
    <property type="entry name" value="MlaD"/>
    <property type="match status" value="1"/>
</dbReference>
<feature type="region of interest" description="Disordered" evidence="1">
    <location>
        <begin position="360"/>
        <end position="425"/>
    </location>
</feature>
<dbReference type="RefSeq" id="WP_116023607.1">
    <property type="nucleotide sequence ID" value="NZ_QTTT01000001.1"/>
</dbReference>
<sequence>MSPLGRWAAVTTVCALALSGCGFRGVDSLPLPGGPDLGDRPITVRAEFANVLDLVPQSVVRLNDVAVGKVTEVELERGTTAGRSWHAVVTFKMRRDVRLPDNARAGISQTSLLGEKFVALSAPVGEAPSANPLGDDDLIPLTRTGRGAEIEEVLSAMSLLLNGGGLEQVSTITRELNAAMNGRTATIKSVLHRVDTFVGTLDTNRGAIVRAIDSIDRLGKRLADERVTIADTIEKAGPAVDILRRNRADLTKMLVSLDRLSKTTVKVIDDSQADLLANLRSLDTTLRNLNKAGATLPKSLETLSTFPFPATFDNVIRGDYANIHLSLDLDMKNLAQNLLGGTALEHLVKQGEQMRLMLKPPSLSVPQPPLGVLPDLPAGPGTGGAGGGDGSTPTPTTTPSPTPSGSPTGGGGLLPLPRAMAPAGAHGDLYTLMTGGYQ</sequence>
<gene>
    <name evidence="4" type="ORF">DFJ69_3592</name>
</gene>
<protein>
    <submittedName>
        <fullName evidence="4">Phospholipid/cholesterol/gamma-HCH transport system substrate-binding protein</fullName>
    </submittedName>
</protein>
<evidence type="ECO:0000256" key="1">
    <source>
        <dbReference type="SAM" id="MobiDB-lite"/>
    </source>
</evidence>
<dbReference type="PANTHER" id="PTHR33371">
    <property type="entry name" value="INTERMEMBRANE PHOSPHOLIPID TRANSPORT SYSTEM BINDING PROTEIN MLAD-RELATED"/>
    <property type="match status" value="1"/>
</dbReference>
<dbReference type="AlphaFoldDB" id="A0A3D9SQP7"/>
<evidence type="ECO:0000313" key="5">
    <source>
        <dbReference type="Proteomes" id="UP000256661"/>
    </source>
</evidence>
<dbReference type="NCBIfam" id="TIGR00996">
    <property type="entry name" value="Mtu_fam_mce"/>
    <property type="match status" value="1"/>
</dbReference>
<feature type="domain" description="Mammalian cell entry C-terminal" evidence="3">
    <location>
        <begin position="130"/>
        <end position="305"/>
    </location>
</feature>
<dbReference type="InterPro" id="IPR024516">
    <property type="entry name" value="Mce_C"/>
</dbReference>
<comment type="caution">
    <text evidence="4">The sequence shown here is derived from an EMBL/GenBank/DDBJ whole genome shotgun (WGS) entry which is preliminary data.</text>
</comment>
<evidence type="ECO:0000313" key="4">
    <source>
        <dbReference type="EMBL" id="REE98108.1"/>
    </source>
</evidence>
<name>A0A3D9SQP7_9ACTN</name>
<dbReference type="Proteomes" id="UP000256661">
    <property type="component" value="Unassembled WGS sequence"/>
</dbReference>
<dbReference type="GO" id="GO:0005576">
    <property type="term" value="C:extracellular region"/>
    <property type="evidence" value="ECO:0007669"/>
    <property type="project" value="TreeGrafter"/>
</dbReference>
<dbReference type="OrthoDB" id="9774928at2"/>
<feature type="compositionally biased region" description="Gly residues" evidence="1">
    <location>
        <begin position="380"/>
        <end position="390"/>
    </location>
</feature>
<dbReference type="InterPro" id="IPR052336">
    <property type="entry name" value="MlaD_Phospholipid_Transporter"/>
</dbReference>
<keyword evidence="5" id="KW-1185">Reference proteome</keyword>
<dbReference type="InterPro" id="IPR005693">
    <property type="entry name" value="Mce"/>
</dbReference>